<name>A0A6M3J6Y1_9ZZZZ</name>
<protein>
    <submittedName>
        <fullName evidence="1">Uncharacterized protein</fullName>
    </submittedName>
</protein>
<sequence>MIWKELLRPDKRKDTIFGEILEVNTSDLRVKVRLQSGLKVWARYSSPLTLEVGDRVLIIGRQAKMVILDAGKYIPKGNAIINV</sequence>
<dbReference type="EMBL" id="MT142459">
    <property type="protein sequence ID" value="QJA81451.1"/>
    <property type="molecule type" value="Genomic_DNA"/>
</dbReference>
<dbReference type="EMBL" id="MT141539">
    <property type="protein sequence ID" value="QJA65464.1"/>
    <property type="molecule type" value="Genomic_DNA"/>
</dbReference>
<evidence type="ECO:0000313" key="1">
    <source>
        <dbReference type="EMBL" id="QJA65464.1"/>
    </source>
</evidence>
<gene>
    <name evidence="2" type="ORF">MM415A00534_0023</name>
    <name evidence="1" type="ORF">MM415B00395_0010</name>
</gene>
<organism evidence="1">
    <name type="scientific">viral metagenome</name>
    <dbReference type="NCBI Taxonomy" id="1070528"/>
    <lineage>
        <taxon>unclassified sequences</taxon>
        <taxon>metagenomes</taxon>
        <taxon>organismal metagenomes</taxon>
    </lineage>
</organism>
<proteinExistence type="predicted"/>
<reference evidence="1" key="1">
    <citation type="submission" date="2020-03" db="EMBL/GenBank/DDBJ databases">
        <title>The deep terrestrial virosphere.</title>
        <authorList>
            <person name="Holmfeldt K."/>
            <person name="Nilsson E."/>
            <person name="Simone D."/>
            <person name="Lopez-Fernandez M."/>
            <person name="Wu X."/>
            <person name="de Brujin I."/>
            <person name="Lundin D."/>
            <person name="Andersson A."/>
            <person name="Bertilsson S."/>
            <person name="Dopson M."/>
        </authorList>
    </citation>
    <scope>NUCLEOTIDE SEQUENCE</scope>
    <source>
        <strain evidence="2">MM415A00534</strain>
        <strain evidence="1">MM415B00395</strain>
    </source>
</reference>
<accession>A0A6M3J6Y1</accession>
<dbReference type="AlphaFoldDB" id="A0A6M3J6Y1"/>
<evidence type="ECO:0000313" key="2">
    <source>
        <dbReference type="EMBL" id="QJA81451.1"/>
    </source>
</evidence>